<evidence type="ECO:0000256" key="2">
    <source>
        <dbReference type="ARBA" id="ARBA00022737"/>
    </source>
</evidence>
<dbReference type="InterPro" id="IPR011043">
    <property type="entry name" value="Gal_Oxase/kelch_b-propeller"/>
</dbReference>
<dbReference type="Gene3D" id="2.120.10.80">
    <property type="entry name" value="Kelch-type beta propeller"/>
    <property type="match status" value="1"/>
</dbReference>
<dbReference type="OrthoDB" id="432528at2759"/>
<keyword evidence="4" id="KW-0812">Transmembrane</keyword>
<evidence type="ECO:0000256" key="3">
    <source>
        <dbReference type="SAM" id="MobiDB-lite"/>
    </source>
</evidence>
<feature type="signal peptide" evidence="5">
    <location>
        <begin position="1"/>
        <end position="30"/>
    </location>
</feature>
<dbReference type="InterPro" id="IPR015915">
    <property type="entry name" value="Kelch-typ_b-propeller"/>
</dbReference>
<feature type="transmembrane region" description="Helical" evidence="4">
    <location>
        <begin position="387"/>
        <end position="408"/>
    </location>
</feature>
<dbReference type="STRING" id="1314771.A0A197JED6"/>
<evidence type="ECO:0000256" key="1">
    <source>
        <dbReference type="ARBA" id="ARBA00022441"/>
    </source>
</evidence>
<keyword evidence="5" id="KW-0732">Signal</keyword>
<name>A0A197JED6_9FUNG</name>
<feature type="region of interest" description="Disordered" evidence="3">
    <location>
        <begin position="522"/>
        <end position="555"/>
    </location>
</feature>
<keyword evidence="2" id="KW-0677">Repeat</keyword>
<dbReference type="PANTHER" id="PTHR46093">
    <property type="entry name" value="ACYL-COA-BINDING DOMAIN-CONTAINING PROTEIN 5"/>
    <property type="match status" value="1"/>
</dbReference>
<keyword evidence="7" id="KW-1185">Reference proteome</keyword>
<evidence type="ECO:0000313" key="6">
    <source>
        <dbReference type="EMBL" id="OAQ22856.1"/>
    </source>
</evidence>
<dbReference type="AlphaFoldDB" id="A0A197JED6"/>
<keyword evidence="4" id="KW-1133">Transmembrane helix</keyword>
<keyword evidence="4" id="KW-0472">Membrane</keyword>
<reference evidence="6 7" key="1">
    <citation type="submission" date="2016-05" db="EMBL/GenBank/DDBJ databases">
        <title>Genome sequencing reveals origins of a unique bacterial endosymbiosis in the earliest lineages of terrestrial Fungi.</title>
        <authorList>
            <consortium name="DOE Joint Genome Institute"/>
            <person name="Uehling J."/>
            <person name="Gryganskyi A."/>
            <person name="Hameed K."/>
            <person name="Tschaplinski T."/>
            <person name="Misztal P."/>
            <person name="Wu S."/>
            <person name="Desiro A."/>
            <person name="Vande Pol N."/>
            <person name="Du Z.-Y."/>
            <person name="Zienkiewicz A."/>
            <person name="Zienkiewicz K."/>
            <person name="Morin E."/>
            <person name="Tisserant E."/>
            <person name="Splivallo R."/>
            <person name="Hainaut M."/>
            <person name="Henrissat B."/>
            <person name="Ohm R."/>
            <person name="Kuo A."/>
            <person name="Yan J."/>
            <person name="Lipzen A."/>
            <person name="Nolan M."/>
            <person name="Labutti K."/>
            <person name="Barry K."/>
            <person name="Goldstein A."/>
            <person name="Labbe J."/>
            <person name="Schadt C."/>
            <person name="Tuskan G."/>
            <person name="Grigoriev I."/>
            <person name="Martin F."/>
            <person name="Vilgalys R."/>
            <person name="Bonito G."/>
        </authorList>
    </citation>
    <scope>NUCLEOTIDE SEQUENCE [LARGE SCALE GENOMIC DNA]</scope>
    <source>
        <strain evidence="6 7">AG-77</strain>
    </source>
</reference>
<sequence length="582" mass="62518">MHFTTRHPYQLLILTWLWVITFFLSAPVIAQPPLVTCCMAYNTIDENLFYIQGGSVDPKVTASSTLSQFYSLDLTLPSWDTSNPPWKALPPPTGSTTLTPTFRHSMSVSPDRRTLTIFVPNGPGLISNFNIGDGSWTPVTTSSPSQLMPVIYGAQAATDPTTGIVYIPPAYSGASLSIYSPSTGVVTTAPMPPVATAGGLSRHSFLWSQVRKTFILFGGVITTSYLSEYDPITGKWAELYASGPTPPLQQASCMAPAYNGTKMILFGGHNSSGPSGGYLFILDVPTMTWSQGLSVDPSQNRSSMACSVSGDNFIVWGGYKWDPSGSTAVGGTPLIYNIHSGQWTTKFERGNHYKPTDTSQPGSIPGTGNPPPAVEGSGDGGSKINGAAVGGGVAGGLAIVLALTFLVVRRRRRRQQEIDSDKVIGIPTTLDQVPPFVERSSEGRVSAGFPQITKDNQEPQFFPGSPQPYQHEKNSSWPPTPALLPPVIPPRPGSSLNPRTPQDHIQKLQHDLAIHQKQLANQNNPQYNPANSHTQPTSALRGPQGAGDPVTLTSSTTDQHDLACKIEVMQAELRKLQAQLRL</sequence>
<dbReference type="SUPFAM" id="SSF50965">
    <property type="entry name" value="Galactose oxidase, central domain"/>
    <property type="match status" value="1"/>
</dbReference>
<feature type="chain" id="PRO_5008275851" description="Galactose oxidase" evidence="5">
    <location>
        <begin position="31"/>
        <end position="582"/>
    </location>
</feature>
<feature type="region of interest" description="Disordered" evidence="3">
    <location>
        <begin position="454"/>
        <end position="480"/>
    </location>
</feature>
<proteinExistence type="predicted"/>
<feature type="region of interest" description="Disordered" evidence="3">
    <location>
        <begin position="348"/>
        <end position="381"/>
    </location>
</feature>
<evidence type="ECO:0000256" key="4">
    <source>
        <dbReference type="SAM" id="Phobius"/>
    </source>
</evidence>
<evidence type="ECO:0000313" key="7">
    <source>
        <dbReference type="Proteomes" id="UP000078512"/>
    </source>
</evidence>
<dbReference type="PANTHER" id="PTHR46093:SF18">
    <property type="entry name" value="FIBRONECTIN TYPE-III DOMAIN-CONTAINING PROTEIN"/>
    <property type="match status" value="1"/>
</dbReference>
<evidence type="ECO:0000256" key="5">
    <source>
        <dbReference type="SAM" id="SignalP"/>
    </source>
</evidence>
<gene>
    <name evidence="6" type="ORF">K457DRAFT_159674</name>
</gene>
<evidence type="ECO:0008006" key="8">
    <source>
        <dbReference type="Google" id="ProtNLM"/>
    </source>
</evidence>
<dbReference type="Pfam" id="PF24681">
    <property type="entry name" value="Kelch_KLHDC2_KLHL20_DRC7"/>
    <property type="match status" value="1"/>
</dbReference>
<dbReference type="Proteomes" id="UP000078512">
    <property type="component" value="Unassembled WGS sequence"/>
</dbReference>
<feature type="compositionally biased region" description="Low complexity" evidence="3">
    <location>
        <begin position="522"/>
        <end position="531"/>
    </location>
</feature>
<keyword evidence="1" id="KW-0880">Kelch repeat</keyword>
<organism evidence="6 7">
    <name type="scientific">Linnemannia elongata AG-77</name>
    <dbReference type="NCBI Taxonomy" id="1314771"/>
    <lineage>
        <taxon>Eukaryota</taxon>
        <taxon>Fungi</taxon>
        <taxon>Fungi incertae sedis</taxon>
        <taxon>Mucoromycota</taxon>
        <taxon>Mortierellomycotina</taxon>
        <taxon>Mortierellomycetes</taxon>
        <taxon>Mortierellales</taxon>
        <taxon>Mortierellaceae</taxon>
        <taxon>Linnemannia</taxon>
    </lineage>
</organism>
<dbReference type="EMBL" id="KV442139">
    <property type="protein sequence ID" value="OAQ22856.1"/>
    <property type="molecule type" value="Genomic_DNA"/>
</dbReference>
<protein>
    <recommendedName>
        <fullName evidence="8">Galactose oxidase</fullName>
    </recommendedName>
</protein>
<accession>A0A197JED6</accession>